<organism evidence="1 2">
    <name type="scientific">Streptosporangium saharense</name>
    <dbReference type="NCBI Taxonomy" id="1706840"/>
    <lineage>
        <taxon>Bacteria</taxon>
        <taxon>Bacillati</taxon>
        <taxon>Actinomycetota</taxon>
        <taxon>Actinomycetes</taxon>
        <taxon>Streptosporangiales</taxon>
        <taxon>Streptosporangiaceae</taxon>
        <taxon>Streptosporangium</taxon>
    </lineage>
</organism>
<name>A0A7W7QL26_9ACTN</name>
<dbReference type="EMBL" id="JACHJP010000002">
    <property type="protein sequence ID" value="MBB4915364.1"/>
    <property type="molecule type" value="Genomic_DNA"/>
</dbReference>
<accession>A0A7W7QL26</accession>
<gene>
    <name evidence="1" type="ORF">FHS44_002449</name>
</gene>
<reference evidence="1 2" key="1">
    <citation type="submission" date="2020-08" db="EMBL/GenBank/DDBJ databases">
        <title>Genomic Encyclopedia of Type Strains, Phase III (KMG-III): the genomes of soil and plant-associated and newly described type strains.</title>
        <authorList>
            <person name="Whitman W."/>
        </authorList>
    </citation>
    <scope>NUCLEOTIDE SEQUENCE [LARGE SCALE GENOMIC DNA]</scope>
    <source>
        <strain evidence="1 2">CECT 8840</strain>
    </source>
</reference>
<sequence>MLHTEKVDLYACVSCGFLQTFLDRTDDQVRWMRNSWKRV</sequence>
<protein>
    <submittedName>
        <fullName evidence="1">Zn ribbon nucleic-acid-binding protein</fullName>
    </submittedName>
</protein>
<evidence type="ECO:0000313" key="2">
    <source>
        <dbReference type="Proteomes" id="UP000552644"/>
    </source>
</evidence>
<proteinExistence type="predicted"/>
<dbReference type="AlphaFoldDB" id="A0A7W7QL26"/>
<comment type="caution">
    <text evidence="1">The sequence shown here is derived from an EMBL/GenBank/DDBJ whole genome shotgun (WGS) entry which is preliminary data.</text>
</comment>
<dbReference type="Proteomes" id="UP000552644">
    <property type="component" value="Unassembled WGS sequence"/>
</dbReference>
<evidence type="ECO:0000313" key="1">
    <source>
        <dbReference type="EMBL" id="MBB4915364.1"/>
    </source>
</evidence>
<keyword evidence="2" id="KW-1185">Reference proteome</keyword>